<dbReference type="InterPro" id="IPR019775">
    <property type="entry name" value="WD40_repeat_CS"/>
</dbReference>
<evidence type="ECO:0000256" key="6">
    <source>
        <dbReference type="PROSITE-ProRule" id="PRU00221"/>
    </source>
</evidence>
<dbReference type="PROSITE" id="PS50082">
    <property type="entry name" value="WD_REPEATS_2"/>
    <property type="match status" value="2"/>
</dbReference>
<dbReference type="Proteomes" id="UP001309876">
    <property type="component" value="Unassembled WGS sequence"/>
</dbReference>
<reference evidence="8 9" key="1">
    <citation type="submission" date="2023-08" db="EMBL/GenBank/DDBJ databases">
        <title>Black Yeasts Isolated from many extreme environments.</title>
        <authorList>
            <person name="Coleine C."/>
            <person name="Stajich J.E."/>
            <person name="Selbmann L."/>
        </authorList>
    </citation>
    <scope>NUCLEOTIDE SEQUENCE [LARGE SCALE GENOMIC DNA]</scope>
    <source>
        <strain evidence="8 9">CCFEE 5910</strain>
    </source>
</reference>
<evidence type="ECO:0000256" key="7">
    <source>
        <dbReference type="SAM" id="MobiDB-lite"/>
    </source>
</evidence>
<dbReference type="InterPro" id="IPR037590">
    <property type="entry name" value="WDR24"/>
</dbReference>
<evidence type="ECO:0000256" key="3">
    <source>
        <dbReference type="ARBA" id="ARBA00022737"/>
    </source>
</evidence>
<sequence>MAGPNHSSNGSEPPPPAPPLPPPSRSGVFQRFIGPLAFSRAPQRLQGTPTALSSSASPRDDSHGEPHARRYSAKDAVYRTGLPIAAVDINELGSHAIVAGRDILRTVKVQDRNIFEELNLRNAVTAYVSTQSLKADEAHKRREFLPAKDVRWSHKQYSHVVATAAQNGRIALYDVSRISSRVELHHLYQHTSQVNKIDFDPHAGYMLLSGSQDRYCRIWDIREPRKPKGYAQFHIRAPVRDVRWCPTDAYQFALCTEDGTVQNWDIRHAQQALMSIRAHEKACYTLAWHPDGRHIVSGSHDKSLKIWDFKLDNRRQKPVFHLRCPAGIMNVAWRPPCWSDEFAERGAWQSTQIATSYTDDDPRLHIWDLRRSLIPFREIVREDKRPTDMLWSSKDLLWTVDGAGIFAQNDVTNAQQPENSLPPGAIDWDVDGSYYAVTEDRTEMRSSSTPDPAALFLNIPLERLSGTEEGTVASRSLTDDEGTDTSFAEYSSRRVSRAASTRSARSQANTPPVHDDHPKILPLDRAVLAKQDMFVNGQIGSMTRLPGIYLPTELVEKVANFYTRPMTAKQRATEPGMILPRLQKAFESNANVCSLLGMHDEANNWATMEAVIIPELKNWADNNRKHRLAKGAEQKAKEEEARRDGALKNTLSPFSRRNHKDKDEKSPSGRSDKVFSNLFRGVTDIQRGGSDSGSHAGSNMTTPRQLPTLTTPVSTAKQADSTWFTLDNAIEPIQPLPPSLTSPSNNHSTTTKVNPHATPLITRKQEDRRAALRDYRATSRQPLSFDQPIASPRTFLKERHDSAESFSMFSASTENSVKGKAVGQLAKQDATPDESPRVGQDSYQWVQKDSYYDSVGRSERSWSDEKSSGQVADFEMDESPSYNFGLDGSTESKPVPSRPVEQKFRETLARSPKSKGGVMEEEASFEPVQEPEINASSTRAELPGDIAAPRWPYINRVIHHLNPFLKVDEEDADRLRLIADDDVSLKSGYQASDFRPIDITTYVPLTPWALSAYPTMCTIIELDAKLGRACSQFSAHLLSHVHPFFFHQSFRTSPTAMDLASMPTQMSEKLQHPAFAHRFIEGIFTSHISHLRNLQLFISAAEVRKLCVEEFEYSMLAGPEAGVRQSQSAGEHLQVDHRKLKSTCSHCKQLMPTKATTVAAIVDLVSCEISALLDKFEKEKNEKPSRALLLHQIYAKTPYEPPLAQP</sequence>
<keyword evidence="2" id="KW-0479">Metal-binding</keyword>
<name>A0AAN7T6T5_9EURO</name>
<dbReference type="InterPro" id="IPR036322">
    <property type="entry name" value="WD40_repeat_dom_sf"/>
</dbReference>
<keyword evidence="4" id="KW-0863">Zinc-finger</keyword>
<evidence type="ECO:0000256" key="4">
    <source>
        <dbReference type="ARBA" id="ARBA00022771"/>
    </source>
</evidence>
<dbReference type="AlphaFoldDB" id="A0AAN7T6T5"/>
<dbReference type="InterPro" id="IPR015943">
    <property type="entry name" value="WD40/YVTN_repeat-like_dom_sf"/>
</dbReference>
<accession>A0AAN7T6T5</accession>
<feature type="compositionally biased region" description="Pro residues" evidence="7">
    <location>
        <begin position="12"/>
        <end position="24"/>
    </location>
</feature>
<dbReference type="GO" id="GO:0005829">
    <property type="term" value="C:cytosol"/>
    <property type="evidence" value="ECO:0007669"/>
    <property type="project" value="TreeGrafter"/>
</dbReference>
<protein>
    <submittedName>
        <fullName evidence="8">SEA (Seh1-associated) complex subunit</fullName>
    </submittedName>
</protein>
<organism evidence="8 9">
    <name type="scientific">Lithohypha guttulata</name>
    <dbReference type="NCBI Taxonomy" id="1690604"/>
    <lineage>
        <taxon>Eukaryota</taxon>
        <taxon>Fungi</taxon>
        <taxon>Dikarya</taxon>
        <taxon>Ascomycota</taxon>
        <taxon>Pezizomycotina</taxon>
        <taxon>Eurotiomycetes</taxon>
        <taxon>Chaetothyriomycetidae</taxon>
        <taxon>Chaetothyriales</taxon>
        <taxon>Trichomeriaceae</taxon>
        <taxon>Lithohypha</taxon>
    </lineage>
</organism>
<dbReference type="PROSITE" id="PS00678">
    <property type="entry name" value="WD_REPEATS_1"/>
    <property type="match status" value="2"/>
</dbReference>
<dbReference type="PANTHER" id="PTHR46200:SF1">
    <property type="entry name" value="GATOR COMPLEX PROTEIN WDR24"/>
    <property type="match status" value="1"/>
</dbReference>
<evidence type="ECO:0000256" key="5">
    <source>
        <dbReference type="ARBA" id="ARBA00022833"/>
    </source>
</evidence>
<dbReference type="GO" id="GO:0005774">
    <property type="term" value="C:vacuolar membrane"/>
    <property type="evidence" value="ECO:0007669"/>
    <property type="project" value="TreeGrafter"/>
</dbReference>
<feature type="compositionally biased region" description="Low complexity" evidence="7">
    <location>
        <begin position="701"/>
        <end position="711"/>
    </location>
</feature>
<feature type="region of interest" description="Disordered" evidence="7">
    <location>
        <begin position="877"/>
        <end position="937"/>
    </location>
</feature>
<feature type="repeat" description="WD" evidence="6">
    <location>
        <begin position="276"/>
        <end position="317"/>
    </location>
</feature>
<feature type="compositionally biased region" description="Basic and acidic residues" evidence="7">
    <location>
        <begin position="660"/>
        <end position="673"/>
    </location>
</feature>
<dbReference type="GO" id="GO:0061700">
    <property type="term" value="C:GATOR2 complex"/>
    <property type="evidence" value="ECO:0007669"/>
    <property type="project" value="TreeGrafter"/>
</dbReference>
<feature type="compositionally biased region" description="Low complexity" evidence="7">
    <location>
        <begin position="497"/>
        <end position="508"/>
    </location>
</feature>
<dbReference type="SMART" id="SM00320">
    <property type="entry name" value="WD40"/>
    <property type="match status" value="5"/>
</dbReference>
<dbReference type="GO" id="GO:1904263">
    <property type="term" value="P:positive regulation of TORC1 signaling"/>
    <property type="evidence" value="ECO:0007669"/>
    <property type="project" value="TreeGrafter"/>
</dbReference>
<dbReference type="Gene3D" id="2.130.10.10">
    <property type="entry name" value="YVTN repeat-like/Quinoprotein amine dehydrogenase"/>
    <property type="match status" value="1"/>
</dbReference>
<keyword evidence="3" id="KW-0677">Repeat</keyword>
<dbReference type="InterPro" id="IPR001680">
    <property type="entry name" value="WD40_rpt"/>
</dbReference>
<feature type="repeat" description="WD" evidence="6">
    <location>
        <begin position="187"/>
        <end position="229"/>
    </location>
</feature>
<feature type="compositionally biased region" description="Basic and acidic residues" evidence="7">
    <location>
        <begin position="630"/>
        <end position="646"/>
    </location>
</feature>
<dbReference type="PROSITE" id="PS50294">
    <property type="entry name" value="WD_REPEATS_REGION"/>
    <property type="match status" value="2"/>
</dbReference>
<dbReference type="Pfam" id="PF00400">
    <property type="entry name" value="WD40"/>
    <property type="match status" value="2"/>
</dbReference>
<dbReference type="RefSeq" id="XP_064751976.1">
    <property type="nucleotide sequence ID" value="XM_064900900.1"/>
</dbReference>
<dbReference type="GeneID" id="90026239"/>
<gene>
    <name evidence="8" type="primary">RTC1</name>
    <name evidence="8" type="ORF">LTR05_001662</name>
</gene>
<feature type="region of interest" description="Disordered" evidence="7">
    <location>
        <begin position="820"/>
        <end position="845"/>
    </location>
</feature>
<evidence type="ECO:0000256" key="1">
    <source>
        <dbReference type="ARBA" id="ARBA00022574"/>
    </source>
</evidence>
<evidence type="ECO:0000256" key="2">
    <source>
        <dbReference type="ARBA" id="ARBA00022723"/>
    </source>
</evidence>
<dbReference type="GO" id="GO:0008270">
    <property type="term" value="F:zinc ion binding"/>
    <property type="evidence" value="ECO:0007669"/>
    <property type="project" value="UniProtKB-KW"/>
</dbReference>
<dbReference type="SUPFAM" id="SSF50978">
    <property type="entry name" value="WD40 repeat-like"/>
    <property type="match status" value="1"/>
</dbReference>
<feature type="compositionally biased region" description="Polar residues" evidence="7">
    <location>
        <begin position="1"/>
        <end position="11"/>
    </location>
</feature>
<evidence type="ECO:0000313" key="8">
    <source>
        <dbReference type="EMBL" id="KAK5091479.1"/>
    </source>
</evidence>
<feature type="region of interest" description="Disordered" evidence="7">
    <location>
        <begin position="628"/>
        <end position="711"/>
    </location>
</feature>
<evidence type="ECO:0000313" key="9">
    <source>
        <dbReference type="Proteomes" id="UP001309876"/>
    </source>
</evidence>
<dbReference type="EMBL" id="JAVRRJ010000001">
    <property type="protein sequence ID" value="KAK5091479.1"/>
    <property type="molecule type" value="Genomic_DNA"/>
</dbReference>
<comment type="caution">
    <text evidence="8">The sequence shown here is derived from an EMBL/GenBank/DDBJ whole genome shotgun (WGS) entry which is preliminary data.</text>
</comment>
<dbReference type="GO" id="GO:0016239">
    <property type="term" value="P:positive regulation of macroautophagy"/>
    <property type="evidence" value="ECO:0007669"/>
    <property type="project" value="TreeGrafter"/>
</dbReference>
<feature type="compositionally biased region" description="Basic and acidic residues" evidence="7">
    <location>
        <begin position="58"/>
        <end position="72"/>
    </location>
</feature>
<proteinExistence type="predicted"/>
<keyword evidence="9" id="KW-1185">Reference proteome</keyword>
<feature type="compositionally biased region" description="Polar residues" evidence="7">
    <location>
        <begin position="45"/>
        <end position="57"/>
    </location>
</feature>
<keyword evidence="5" id="KW-0862">Zinc</keyword>
<feature type="region of interest" description="Disordered" evidence="7">
    <location>
        <begin position="468"/>
        <end position="519"/>
    </location>
</feature>
<keyword evidence="1 6" id="KW-0853">WD repeat</keyword>
<feature type="region of interest" description="Disordered" evidence="7">
    <location>
        <begin position="1"/>
        <end position="72"/>
    </location>
</feature>
<dbReference type="PANTHER" id="PTHR46200">
    <property type="entry name" value="GATOR COMPLEX PROTEIN WDR24"/>
    <property type="match status" value="1"/>
</dbReference>